<evidence type="ECO:0000259" key="7">
    <source>
        <dbReference type="PROSITE" id="PS50109"/>
    </source>
</evidence>
<evidence type="ECO:0000259" key="8">
    <source>
        <dbReference type="PROSITE" id="PS50112"/>
    </source>
</evidence>
<dbReference type="InterPro" id="IPR036890">
    <property type="entry name" value="HATPase_C_sf"/>
</dbReference>
<feature type="domain" description="PAS" evidence="8">
    <location>
        <begin position="368"/>
        <end position="420"/>
    </location>
</feature>
<comment type="caution">
    <text evidence="10">The sequence shown here is derived from an EMBL/GenBank/DDBJ whole genome shotgun (WGS) entry which is preliminary data.</text>
</comment>
<keyword evidence="6" id="KW-0175">Coiled coil</keyword>
<keyword evidence="4" id="KW-0808">Transferase</keyword>
<keyword evidence="3" id="KW-0597">Phosphoprotein</keyword>
<feature type="domain" description="PAS" evidence="8">
    <location>
        <begin position="126"/>
        <end position="196"/>
    </location>
</feature>
<dbReference type="InterPro" id="IPR005467">
    <property type="entry name" value="His_kinase_dom"/>
</dbReference>
<evidence type="ECO:0000313" key="10">
    <source>
        <dbReference type="EMBL" id="MCH7396720.1"/>
    </source>
</evidence>
<evidence type="ECO:0000313" key="11">
    <source>
        <dbReference type="Proteomes" id="UP001165488"/>
    </source>
</evidence>
<dbReference type="PANTHER" id="PTHR43304">
    <property type="entry name" value="PHYTOCHROME-LIKE PROTEIN CPH1"/>
    <property type="match status" value="1"/>
</dbReference>
<dbReference type="InterPro" id="IPR029016">
    <property type="entry name" value="GAF-like_dom_sf"/>
</dbReference>
<dbReference type="InterPro" id="IPR003594">
    <property type="entry name" value="HATPase_dom"/>
</dbReference>
<dbReference type="SUPFAM" id="SSF55785">
    <property type="entry name" value="PYP-like sensor domain (PAS domain)"/>
    <property type="match status" value="11"/>
</dbReference>
<dbReference type="Gene3D" id="1.10.287.130">
    <property type="match status" value="1"/>
</dbReference>
<evidence type="ECO:0000256" key="2">
    <source>
        <dbReference type="ARBA" id="ARBA00012438"/>
    </source>
</evidence>
<accession>A0ABS9UJV9</accession>
<keyword evidence="11" id="KW-1185">Reference proteome</keyword>
<evidence type="ECO:0000256" key="5">
    <source>
        <dbReference type="ARBA" id="ARBA00022777"/>
    </source>
</evidence>
<dbReference type="SUPFAM" id="SSF47384">
    <property type="entry name" value="Homodimeric domain of signal transducing histidine kinase"/>
    <property type="match status" value="1"/>
</dbReference>
<dbReference type="PROSITE" id="PS50113">
    <property type="entry name" value="PAC"/>
    <property type="match status" value="4"/>
</dbReference>
<evidence type="ECO:0000256" key="4">
    <source>
        <dbReference type="ARBA" id="ARBA00022679"/>
    </source>
</evidence>
<dbReference type="SUPFAM" id="SSF55874">
    <property type="entry name" value="ATPase domain of HSP90 chaperone/DNA topoisomerase II/histidine kinase"/>
    <property type="match status" value="1"/>
</dbReference>
<dbReference type="InterPro" id="IPR000700">
    <property type="entry name" value="PAS-assoc_C"/>
</dbReference>
<feature type="domain" description="PAC" evidence="9">
    <location>
        <begin position="1451"/>
        <end position="1503"/>
    </location>
</feature>
<evidence type="ECO:0000256" key="6">
    <source>
        <dbReference type="SAM" id="Coils"/>
    </source>
</evidence>
<dbReference type="Pfam" id="PF00989">
    <property type="entry name" value="PAS"/>
    <property type="match status" value="1"/>
</dbReference>
<dbReference type="PRINTS" id="PR00344">
    <property type="entry name" value="BCTRLSENSOR"/>
</dbReference>
<feature type="domain" description="PAS" evidence="8">
    <location>
        <begin position="1139"/>
        <end position="1209"/>
    </location>
</feature>
<feature type="domain" description="PAS" evidence="8">
    <location>
        <begin position="247"/>
        <end position="317"/>
    </location>
</feature>
<dbReference type="Gene3D" id="3.30.450.40">
    <property type="match status" value="1"/>
</dbReference>
<proteinExistence type="predicted"/>
<organism evidence="10 11">
    <name type="scientific">Belliella calami</name>
    <dbReference type="NCBI Taxonomy" id="2923436"/>
    <lineage>
        <taxon>Bacteria</taxon>
        <taxon>Pseudomonadati</taxon>
        <taxon>Bacteroidota</taxon>
        <taxon>Cytophagia</taxon>
        <taxon>Cytophagales</taxon>
        <taxon>Cyclobacteriaceae</taxon>
        <taxon>Belliella</taxon>
    </lineage>
</organism>
<dbReference type="InterPro" id="IPR013767">
    <property type="entry name" value="PAS_fold"/>
</dbReference>
<feature type="domain" description="PAC" evidence="9">
    <location>
        <begin position="1094"/>
        <end position="1145"/>
    </location>
</feature>
<dbReference type="SMART" id="SM00388">
    <property type="entry name" value="HisKA"/>
    <property type="match status" value="1"/>
</dbReference>
<dbReference type="SMART" id="SM00086">
    <property type="entry name" value="PAC"/>
    <property type="match status" value="7"/>
</dbReference>
<keyword evidence="5" id="KW-0418">Kinase</keyword>
<dbReference type="EC" id="2.7.13.3" evidence="2"/>
<evidence type="ECO:0000256" key="1">
    <source>
        <dbReference type="ARBA" id="ARBA00000085"/>
    </source>
</evidence>
<dbReference type="NCBIfam" id="TIGR00229">
    <property type="entry name" value="sensory_box"/>
    <property type="match status" value="6"/>
</dbReference>
<dbReference type="InterPro" id="IPR013656">
    <property type="entry name" value="PAS_4"/>
</dbReference>
<sequence length="1746" mass="201211">MDNKQYGDLLLNQTKDLIWMVDTNLILKQANPAYIKVIEQVSELKDIIEKPVLVEGFGDKKQLEKWRDFYIRALSGEYFEVEEHFYNPNTDQIHYNQITFTPINKADTGVSLVACLSRDITRIVREKSEANQLMDASLDVFCTLNEMGFFVFTNAATKNQWGFTPEELKGQLFWEHVVEEDATLTQEAFQSIISGQMNTFSNRYYKKDGSVAFNLWSARWDSKSQMMYCVGKDIREKIEQEAIIFRNKARFKALVQEGSDMIAILDSSGKYTYVSPTSTTVLGITPEAFMGKNAFEFIHPDDLEKTKVCLQNIANQPKVIIEPYRFKDYRGQWRWLETVLTNMLDNPAVNGFVANSRDITDKMEEAHKLKLFEKVINSTSDAIIIADAEPIEEPGPSIIFVNKAFTEMTGYTMDEVIGKNPRMLQGPDSSREDLIRLKEKLKQWESAEATLYNYKKSGKGFWINLAVSPVADHKGWFTHWISIQRDVTEQKNKEIEKELLSQISLNFSEEEELTSAARRLCQNLYDFGKFELIELWCPNWEQTELKLVGHFTTNNAFYESAEVRPFSKHTGLQGKVWQSGKQLLWDEKEIQKNFLRKTAASKLKLKSVLGVPLIFQNELNGVLLIGSKQEPNHLDKYRKIIGKLEEFIGSEINRKRLETNLSHIYNTIPDILCMLNYKGQFLKINKAGCNLLGYTEEELLYHGFDEFCHANDQQAFTKAIKQLDKASNLFKIEVRLTTKNGENVWLSWNCSIDAANGLIYASAINITESKKLRELNRQANTLARIGSWEVGLEQSKVYWSEMVHKLHETDPNTYVPDLSSGINFFREDFRELVSNSIDNSIATGAGFDFEAVIVTQKRKEIWVRSIGEVEMINGVSKRIFGSLQDITDRKESELRFQSFADNLPGVAFQYYLYPDGSEALRYMTRGAKKIYGFSAEVVMQDPSLIWNQIQLGGDLQAVKDSIADAIESKSLWSAQWHYLMPKNELRIHYGYGLPQFLADGTVLFNSLVLDITDESKNEELLQQATKLAKVGSWELDLLNQDGEKMYWSPMVKSILEVEETYEPSLTGGIEFYVGESKGIIQSALEMLISEGKEFDLELPIQTQKGNLKWISAIGKCQQVNGKVIKIYGSFQDIHSSKSLEIKLQEILGSISDAFYAVDSSWRFTYFNKEAERLLNRQQSEVIGEIIWEVFPHAEGTDLELLYNKVVNTNTSEIFEYFFPGDQCWYEVNAYPSAHGGVSVYFKNINERKQAAATLAKAYKEKNEILESIGDGFFSVNQDWEITYWNIHAENLMEKKREEVIGANLWEVYPDAVKMEAYKKNQYAMANRQSTFYEEYYPHINLWFALSVYPSENGLSIFFKDITLKKTADIRLLEANERFEIIAQATNDAIWDWNIMQNTIFFGEGYKKLFGYELENNLSTVDSWIAHIHPGDVERIESSINAVLKNKEITHWGDEYRYLKSDGDFAFIYDKGMIIRNKEGQAIRMLGAMSDFTQLKKQEAELLEINQSLENYSKELERSNEELEQFAFITSHDLQEPLRMISSFMDQLKRKYSHQLDEKALQYIHFATDGAKRMKQIILDLLLYSRANTPSEQLEEVNLNEIVSEYTQLRRKLIAEKNASITFDRLPVLETYRAPITQILHCLVDNSLRYVKENTAPRIKIHAKEKATAWEFAVEDNGIGIDRIFHEKIFVIFQRLHNRTQHDGNGIGLSIAKRSVEFLGGEIWLESTVGEGSTFYFTIAKNKQNRL</sequence>
<name>A0ABS9UJV9_9BACT</name>
<dbReference type="EMBL" id="JAKZGS010000001">
    <property type="protein sequence ID" value="MCH7396720.1"/>
    <property type="molecule type" value="Genomic_DNA"/>
</dbReference>
<dbReference type="InterPro" id="IPR003661">
    <property type="entry name" value="HisK_dim/P_dom"/>
</dbReference>
<dbReference type="SMART" id="SM00387">
    <property type="entry name" value="HATPase_c"/>
    <property type="match status" value="1"/>
</dbReference>
<dbReference type="PANTHER" id="PTHR43304:SF1">
    <property type="entry name" value="PAC DOMAIN-CONTAINING PROTEIN"/>
    <property type="match status" value="1"/>
</dbReference>
<dbReference type="RefSeq" id="WP_241273240.1">
    <property type="nucleotide sequence ID" value="NZ_JAKZGS010000001.1"/>
</dbReference>
<evidence type="ECO:0000259" key="9">
    <source>
        <dbReference type="PROSITE" id="PS50113"/>
    </source>
</evidence>
<gene>
    <name evidence="10" type="ORF">MM236_01920</name>
</gene>
<feature type="domain" description="PAC" evidence="9">
    <location>
        <begin position="847"/>
        <end position="898"/>
    </location>
</feature>
<dbReference type="Pfam" id="PF02518">
    <property type="entry name" value="HATPase_c"/>
    <property type="match status" value="1"/>
</dbReference>
<dbReference type="PROSITE" id="PS50109">
    <property type="entry name" value="HIS_KIN"/>
    <property type="match status" value="1"/>
</dbReference>
<dbReference type="Pfam" id="PF08448">
    <property type="entry name" value="PAS_4"/>
    <property type="match status" value="1"/>
</dbReference>
<dbReference type="PROSITE" id="PS50112">
    <property type="entry name" value="PAS"/>
    <property type="match status" value="7"/>
</dbReference>
<feature type="domain" description="Histidine kinase" evidence="7">
    <location>
        <begin position="1528"/>
        <end position="1742"/>
    </location>
</feature>
<dbReference type="Pfam" id="PF13426">
    <property type="entry name" value="PAS_9"/>
    <property type="match status" value="3"/>
</dbReference>
<dbReference type="Gene3D" id="3.30.565.10">
    <property type="entry name" value="Histidine kinase-like ATPase, C-terminal domain"/>
    <property type="match status" value="1"/>
</dbReference>
<dbReference type="InterPro" id="IPR013655">
    <property type="entry name" value="PAS_fold_3"/>
</dbReference>
<feature type="domain" description="PAS" evidence="8">
    <location>
        <begin position="657"/>
        <end position="727"/>
    </location>
</feature>
<dbReference type="InterPro" id="IPR000014">
    <property type="entry name" value="PAS"/>
</dbReference>
<dbReference type="InterPro" id="IPR004358">
    <property type="entry name" value="Sig_transdc_His_kin-like_C"/>
</dbReference>
<dbReference type="SUPFAM" id="SSF55781">
    <property type="entry name" value="GAF domain-like"/>
    <property type="match status" value="1"/>
</dbReference>
<dbReference type="Gene3D" id="3.30.450.20">
    <property type="entry name" value="PAS domain"/>
    <property type="match status" value="11"/>
</dbReference>
<feature type="coiled-coil region" evidence="6">
    <location>
        <begin position="1494"/>
        <end position="1528"/>
    </location>
</feature>
<dbReference type="Pfam" id="PF00512">
    <property type="entry name" value="HisKA"/>
    <property type="match status" value="1"/>
</dbReference>
<dbReference type="CDD" id="cd00130">
    <property type="entry name" value="PAS"/>
    <property type="match status" value="6"/>
</dbReference>
<feature type="domain" description="PAS" evidence="8">
    <location>
        <begin position="1257"/>
        <end position="1327"/>
    </location>
</feature>
<dbReference type="SMART" id="SM00091">
    <property type="entry name" value="PAS"/>
    <property type="match status" value="9"/>
</dbReference>
<comment type="catalytic activity">
    <reaction evidence="1">
        <text>ATP + protein L-histidine = ADP + protein N-phospho-L-histidine.</text>
        <dbReference type="EC" id="2.7.13.3"/>
    </reaction>
</comment>
<evidence type="ECO:0000256" key="3">
    <source>
        <dbReference type="ARBA" id="ARBA00022553"/>
    </source>
</evidence>
<feature type="domain" description="PAS" evidence="8">
    <location>
        <begin position="1374"/>
        <end position="1446"/>
    </location>
</feature>
<reference evidence="10" key="1">
    <citation type="submission" date="2022-03" db="EMBL/GenBank/DDBJ databases">
        <title>De novo assembled genomes of Belliella spp. (Cyclobacteriaceae) strains.</title>
        <authorList>
            <person name="Szabo A."/>
            <person name="Korponai K."/>
            <person name="Felfoldi T."/>
        </authorList>
    </citation>
    <scope>NUCLEOTIDE SEQUENCE</scope>
    <source>
        <strain evidence="10">DSM 107340</strain>
    </source>
</reference>
<dbReference type="Pfam" id="PF08447">
    <property type="entry name" value="PAS_3"/>
    <property type="match status" value="3"/>
</dbReference>
<dbReference type="Proteomes" id="UP001165488">
    <property type="component" value="Unassembled WGS sequence"/>
</dbReference>
<dbReference type="CDD" id="cd00082">
    <property type="entry name" value="HisKA"/>
    <property type="match status" value="1"/>
</dbReference>
<dbReference type="InterPro" id="IPR035965">
    <property type="entry name" value="PAS-like_dom_sf"/>
</dbReference>
<feature type="domain" description="PAC" evidence="9">
    <location>
        <begin position="445"/>
        <end position="499"/>
    </location>
</feature>
<dbReference type="InterPro" id="IPR036097">
    <property type="entry name" value="HisK_dim/P_sf"/>
</dbReference>
<protein>
    <recommendedName>
        <fullName evidence="2">histidine kinase</fullName>
        <ecNumber evidence="2">2.7.13.3</ecNumber>
    </recommendedName>
</protein>
<dbReference type="InterPro" id="IPR001610">
    <property type="entry name" value="PAC"/>
</dbReference>
<dbReference type="InterPro" id="IPR052162">
    <property type="entry name" value="Sensor_kinase/Photoreceptor"/>
</dbReference>